<keyword evidence="2 4" id="KW-0863">Zinc-finger</keyword>
<dbReference type="STRING" id="29655.A0A0K9NZE8"/>
<reference evidence="7" key="1">
    <citation type="journal article" date="2016" name="Nature">
        <title>The genome of the seagrass Zostera marina reveals angiosperm adaptation to the sea.</title>
        <authorList>
            <person name="Olsen J.L."/>
            <person name="Rouze P."/>
            <person name="Verhelst B."/>
            <person name="Lin Y.-C."/>
            <person name="Bayer T."/>
            <person name="Collen J."/>
            <person name="Dattolo E."/>
            <person name="De Paoli E."/>
            <person name="Dittami S."/>
            <person name="Maumus F."/>
            <person name="Michel G."/>
            <person name="Kersting A."/>
            <person name="Lauritano C."/>
            <person name="Lohaus R."/>
            <person name="Toepel M."/>
            <person name="Tonon T."/>
            <person name="Vanneste K."/>
            <person name="Amirebrahimi M."/>
            <person name="Brakel J."/>
            <person name="Bostroem C."/>
            <person name="Chovatia M."/>
            <person name="Grimwood J."/>
            <person name="Jenkins J.W."/>
            <person name="Jueterbock A."/>
            <person name="Mraz A."/>
            <person name="Stam W.T."/>
            <person name="Tice H."/>
            <person name="Bornberg-Bauer E."/>
            <person name="Green P.J."/>
            <person name="Pearson G.A."/>
            <person name="Procaccini G."/>
            <person name="Duarte C.M."/>
            <person name="Schmutz J."/>
            <person name="Reusch T.B.H."/>
            <person name="Van de Peer Y."/>
        </authorList>
    </citation>
    <scope>NUCLEOTIDE SEQUENCE [LARGE SCALE GENOMIC DNA]</scope>
    <source>
        <strain evidence="7">cv. Finnish</strain>
    </source>
</reference>
<dbReference type="OrthoDB" id="5282002at2759"/>
<dbReference type="PANTHER" id="PTHR47570">
    <property type="entry name" value="ZINC ION BINDING PROTEIN"/>
    <property type="match status" value="1"/>
</dbReference>
<dbReference type="Pfam" id="PF01753">
    <property type="entry name" value="zf-MYND"/>
    <property type="match status" value="1"/>
</dbReference>
<evidence type="ECO:0000256" key="1">
    <source>
        <dbReference type="ARBA" id="ARBA00022723"/>
    </source>
</evidence>
<comment type="caution">
    <text evidence="6">The sequence shown here is derived from an EMBL/GenBank/DDBJ whole genome shotgun (WGS) entry which is preliminary data.</text>
</comment>
<dbReference type="Proteomes" id="UP000036987">
    <property type="component" value="Unassembled WGS sequence"/>
</dbReference>
<evidence type="ECO:0000313" key="7">
    <source>
        <dbReference type="Proteomes" id="UP000036987"/>
    </source>
</evidence>
<evidence type="ECO:0000256" key="2">
    <source>
        <dbReference type="ARBA" id="ARBA00022771"/>
    </source>
</evidence>
<accession>A0A0K9NZE8</accession>
<evidence type="ECO:0000313" key="6">
    <source>
        <dbReference type="EMBL" id="KMZ62176.1"/>
    </source>
</evidence>
<dbReference type="AlphaFoldDB" id="A0A0K9NZE8"/>
<dbReference type="InterPro" id="IPR002893">
    <property type="entry name" value="Znf_MYND"/>
</dbReference>
<evidence type="ECO:0000256" key="3">
    <source>
        <dbReference type="ARBA" id="ARBA00022833"/>
    </source>
</evidence>
<protein>
    <recommendedName>
        <fullName evidence="5">MYND-type domain-containing protein</fullName>
    </recommendedName>
</protein>
<feature type="domain" description="MYND-type" evidence="5">
    <location>
        <begin position="57"/>
        <end position="95"/>
    </location>
</feature>
<keyword evidence="7" id="KW-1185">Reference proteome</keyword>
<organism evidence="6 7">
    <name type="scientific">Zostera marina</name>
    <name type="common">Eelgrass</name>
    <dbReference type="NCBI Taxonomy" id="29655"/>
    <lineage>
        <taxon>Eukaryota</taxon>
        <taxon>Viridiplantae</taxon>
        <taxon>Streptophyta</taxon>
        <taxon>Embryophyta</taxon>
        <taxon>Tracheophyta</taxon>
        <taxon>Spermatophyta</taxon>
        <taxon>Magnoliopsida</taxon>
        <taxon>Liliopsida</taxon>
        <taxon>Zosteraceae</taxon>
        <taxon>Zostera</taxon>
    </lineage>
</organism>
<dbReference type="OMA" id="GMWMYEC"/>
<keyword evidence="1" id="KW-0479">Metal-binding</keyword>
<dbReference type="PROSITE" id="PS50865">
    <property type="entry name" value="ZF_MYND_2"/>
    <property type="match status" value="1"/>
</dbReference>
<evidence type="ECO:0000259" key="5">
    <source>
        <dbReference type="PROSITE" id="PS50865"/>
    </source>
</evidence>
<dbReference type="Gene3D" id="6.10.140.2220">
    <property type="match status" value="1"/>
</dbReference>
<dbReference type="GO" id="GO:0008270">
    <property type="term" value="F:zinc ion binding"/>
    <property type="evidence" value="ECO:0007669"/>
    <property type="project" value="UniProtKB-KW"/>
</dbReference>
<dbReference type="PANTHER" id="PTHR47570:SF1">
    <property type="entry name" value="ZINC ION BINDING PROTEIN"/>
    <property type="match status" value="1"/>
</dbReference>
<proteinExistence type="predicted"/>
<evidence type="ECO:0000256" key="4">
    <source>
        <dbReference type="PROSITE-ProRule" id="PRU00134"/>
    </source>
</evidence>
<dbReference type="InterPro" id="IPR046824">
    <property type="entry name" value="Mss51-like_C"/>
</dbReference>
<dbReference type="SUPFAM" id="SSF144232">
    <property type="entry name" value="HIT/MYND zinc finger-like"/>
    <property type="match status" value="1"/>
</dbReference>
<name>A0A0K9NZE8_ZOSMR</name>
<sequence length="416" mass="47073">MGQNPVPLRNPLGTCLRDWEWSDGASFGGGFGRTFPGYTFTPRETKKMVECAAKGSTTPCTRNGPPNRRCGVCGAVAYCSLSHQLSHWKDHKEECARFEQQMNRAYILSDFPFTFTTELKYTDTRCSFLVSRDLHKSGLWKFECCCGLNASCDDPCVNDGWNLTNTSCPCIDPRTPLSTSLGNWKEYYHWRYLPLHSPVALLLHWPLTVYHCFQLSYSRAMDLSENVVIHYLGPDKELLQLAIFRELGALFPGVNLKIEFFGPAVPEFRDGDEITLCNYPRCVEKECICKTSSGIADFEVPINKTSSVTLKFHKGFYHECYNYEVCFPHIIIAPNAGVAAYPSWLPTIKLIKEMGVPAVFTDFCEEAANLASRCIETVNETSLRLPVQVNPFRQPFPVEDSSLYLPCYSNCFLFGM</sequence>
<keyword evidence="3" id="KW-0862">Zinc</keyword>
<dbReference type="EMBL" id="LFYR01001404">
    <property type="protein sequence ID" value="KMZ62176.1"/>
    <property type="molecule type" value="Genomic_DNA"/>
</dbReference>
<gene>
    <name evidence="6" type="ORF">ZOSMA_487G00040</name>
</gene>
<dbReference type="Pfam" id="PF20179">
    <property type="entry name" value="MSS51_C"/>
    <property type="match status" value="1"/>
</dbReference>